<dbReference type="InterPro" id="IPR045679">
    <property type="entry name" value="DUF6199"/>
</dbReference>
<feature type="transmembrane region" description="Helical" evidence="1">
    <location>
        <begin position="47"/>
        <end position="64"/>
    </location>
</feature>
<keyword evidence="1" id="KW-1133">Transmembrane helix</keyword>
<accession>A0ABS3WKD4</accession>
<keyword evidence="1" id="KW-0812">Transmembrane</keyword>
<feature type="domain" description="DUF6199" evidence="2">
    <location>
        <begin position="5"/>
        <end position="62"/>
    </location>
</feature>
<reference evidence="3 4" key="1">
    <citation type="submission" date="2021-03" db="EMBL/GenBank/DDBJ databases">
        <title>Paenibacillus artemisicola MWE-103 whole genome sequence.</title>
        <authorList>
            <person name="Ham Y.J."/>
        </authorList>
    </citation>
    <scope>NUCLEOTIDE SEQUENCE [LARGE SCALE GENOMIC DNA]</scope>
    <source>
        <strain evidence="3 4">MWE-103</strain>
    </source>
</reference>
<evidence type="ECO:0000256" key="1">
    <source>
        <dbReference type="SAM" id="Phobius"/>
    </source>
</evidence>
<gene>
    <name evidence="3" type="ORF">I8J29_31640</name>
</gene>
<dbReference type="Proteomes" id="UP000670947">
    <property type="component" value="Unassembled WGS sequence"/>
</dbReference>
<evidence type="ECO:0000313" key="4">
    <source>
        <dbReference type="Proteomes" id="UP000670947"/>
    </source>
</evidence>
<keyword evidence="1" id="KW-0472">Membrane</keyword>
<evidence type="ECO:0000313" key="3">
    <source>
        <dbReference type="EMBL" id="MBO7748732.1"/>
    </source>
</evidence>
<proteinExistence type="predicted"/>
<comment type="caution">
    <text evidence="3">The sequence shown here is derived from an EMBL/GenBank/DDBJ whole genome shotgun (WGS) entry which is preliminary data.</text>
</comment>
<protein>
    <recommendedName>
        <fullName evidence="2">DUF6199 domain-containing protein</fullName>
    </recommendedName>
</protein>
<dbReference type="Pfam" id="PF19701">
    <property type="entry name" value="DUF6199"/>
    <property type="match status" value="1"/>
</dbReference>
<organism evidence="3 4">
    <name type="scientific">Paenibacillus artemisiicola</name>
    <dbReference type="NCBI Taxonomy" id="1172618"/>
    <lineage>
        <taxon>Bacteria</taxon>
        <taxon>Bacillati</taxon>
        <taxon>Bacillota</taxon>
        <taxon>Bacilli</taxon>
        <taxon>Bacillales</taxon>
        <taxon>Paenibacillaceae</taxon>
        <taxon>Paenibacillus</taxon>
    </lineage>
</organism>
<evidence type="ECO:0000259" key="2">
    <source>
        <dbReference type="Pfam" id="PF19701"/>
    </source>
</evidence>
<feature type="transmembrane region" description="Helical" evidence="1">
    <location>
        <begin position="6"/>
        <end position="26"/>
    </location>
</feature>
<sequence length="66" mass="7386">MFGLFGLLFIIIGILNVFFPQAGWYMRYGWQFRNAEPSDAALIMNRVGGVIAVVIGIFVLFGGFPR</sequence>
<dbReference type="EMBL" id="JAGGDJ010000071">
    <property type="protein sequence ID" value="MBO7748732.1"/>
    <property type="molecule type" value="Genomic_DNA"/>
</dbReference>
<name>A0ABS3WKD4_9BACL</name>
<keyword evidence="4" id="KW-1185">Reference proteome</keyword>
<dbReference type="RefSeq" id="WP_208851261.1">
    <property type="nucleotide sequence ID" value="NZ_JAGGDJ010000071.1"/>
</dbReference>